<dbReference type="PROSITE" id="PS00463">
    <property type="entry name" value="ZN2_CY6_FUNGAL_1"/>
    <property type="match status" value="1"/>
</dbReference>
<gene>
    <name evidence="9" type="ORF">A1Q1_03417</name>
</gene>
<dbReference type="GO" id="GO:0008270">
    <property type="term" value="F:zinc ion binding"/>
    <property type="evidence" value="ECO:0007669"/>
    <property type="project" value="InterPro"/>
</dbReference>
<evidence type="ECO:0000256" key="1">
    <source>
        <dbReference type="ARBA" id="ARBA00004123"/>
    </source>
</evidence>
<reference evidence="9 10" key="1">
    <citation type="journal article" date="2012" name="Eukaryot. Cell">
        <title>Draft genome sequence of CBS 2479, the standard type strain of Trichosporon asahii.</title>
        <authorList>
            <person name="Yang R.Y."/>
            <person name="Li H.T."/>
            <person name="Zhu H."/>
            <person name="Zhou G.P."/>
            <person name="Wang M."/>
            <person name="Wang L."/>
        </authorList>
    </citation>
    <scope>NUCLEOTIDE SEQUENCE [LARGE SCALE GENOMIC DNA]</scope>
    <source>
        <strain evidence="10">ATCC 90039 / CBS 2479 / JCM 2466 / KCTC 7840 / NCYC 2677 / UAMH 7654</strain>
    </source>
</reference>
<keyword evidence="6" id="KW-0539">Nucleus</keyword>
<dbReference type="AlphaFoldDB" id="J5SVB4"/>
<keyword evidence="5" id="KW-0804">Transcription</keyword>
<comment type="subcellular location">
    <subcellularLocation>
        <location evidence="1">Nucleus</location>
    </subcellularLocation>
</comment>
<dbReference type="RefSeq" id="XP_014178690.1">
    <property type="nucleotide sequence ID" value="XM_014323215.1"/>
</dbReference>
<dbReference type="CDD" id="cd12148">
    <property type="entry name" value="fungal_TF_MHR"/>
    <property type="match status" value="1"/>
</dbReference>
<dbReference type="CDD" id="cd00067">
    <property type="entry name" value="GAL4"/>
    <property type="match status" value="1"/>
</dbReference>
<dbReference type="GO" id="GO:0006351">
    <property type="term" value="P:DNA-templated transcription"/>
    <property type="evidence" value="ECO:0007669"/>
    <property type="project" value="InterPro"/>
</dbReference>
<dbReference type="GO" id="GO:0005634">
    <property type="term" value="C:nucleus"/>
    <property type="evidence" value="ECO:0007669"/>
    <property type="project" value="UniProtKB-SubCell"/>
</dbReference>
<dbReference type="EMBL" id="ALBS01000231">
    <property type="protein sequence ID" value="EJT47731.1"/>
    <property type="molecule type" value="Genomic_DNA"/>
</dbReference>
<dbReference type="VEuPathDB" id="FungiDB:A1Q1_03417"/>
<evidence type="ECO:0000256" key="4">
    <source>
        <dbReference type="ARBA" id="ARBA00023125"/>
    </source>
</evidence>
<evidence type="ECO:0000313" key="9">
    <source>
        <dbReference type="EMBL" id="EJT47731.1"/>
    </source>
</evidence>
<keyword evidence="4" id="KW-0238">DNA-binding</keyword>
<dbReference type="SUPFAM" id="SSF57701">
    <property type="entry name" value="Zn2/Cys6 DNA-binding domain"/>
    <property type="match status" value="1"/>
</dbReference>
<protein>
    <recommendedName>
        <fullName evidence="8">Zn(2)-C6 fungal-type domain-containing protein</fullName>
    </recommendedName>
</protein>
<evidence type="ECO:0000256" key="5">
    <source>
        <dbReference type="ARBA" id="ARBA00023163"/>
    </source>
</evidence>
<evidence type="ECO:0000259" key="8">
    <source>
        <dbReference type="PROSITE" id="PS50048"/>
    </source>
</evidence>
<dbReference type="GeneID" id="25986930"/>
<dbReference type="PANTHER" id="PTHR31845:SF17">
    <property type="entry name" value="ZN(II)2CYS6 TRANSCRIPTION FACTOR (EUROFUNG)"/>
    <property type="match status" value="1"/>
</dbReference>
<feature type="region of interest" description="Disordered" evidence="7">
    <location>
        <begin position="50"/>
        <end position="126"/>
    </location>
</feature>
<evidence type="ECO:0000256" key="6">
    <source>
        <dbReference type="ARBA" id="ARBA00023242"/>
    </source>
</evidence>
<dbReference type="KEGG" id="tasa:A1Q1_03417"/>
<proteinExistence type="predicted"/>
<dbReference type="InterPro" id="IPR001138">
    <property type="entry name" value="Zn2Cys6_DnaBD"/>
</dbReference>
<dbReference type="Proteomes" id="UP000002748">
    <property type="component" value="Unassembled WGS sequence"/>
</dbReference>
<dbReference type="Pfam" id="PF04082">
    <property type="entry name" value="Fungal_trans"/>
    <property type="match status" value="1"/>
</dbReference>
<dbReference type="InterPro" id="IPR051089">
    <property type="entry name" value="prtT"/>
</dbReference>
<dbReference type="Gene3D" id="4.10.240.10">
    <property type="entry name" value="Zn(2)-C6 fungal-type DNA-binding domain"/>
    <property type="match status" value="1"/>
</dbReference>
<dbReference type="InterPro" id="IPR036864">
    <property type="entry name" value="Zn2-C6_fun-type_DNA-bd_sf"/>
</dbReference>
<evidence type="ECO:0000256" key="3">
    <source>
        <dbReference type="ARBA" id="ARBA00023015"/>
    </source>
</evidence>
<keyword evidence="3" id="KW-0805">Transcription regulation</keyword>
<evidence type="ECO:0000313" key="10">
    <source>
        <dbReference type="Proteomes" id="UP000002748"/>
    </source>
</evidence>
<dbReference type="GO" id="GO:0000976">
    <property type="term" value="F:transcription cis-regulatory region binding"/>
    <property type="evidence" value="ECO:0007669"/>
    <property type="project" value="TreeGrafter"/>
</dbReference>
<dbReference type="GO" id="GO:0000981">
    <property type="term" value="F:DNA-binding transcription factor activity, RNA polymerase II-specific"/>
    <property type="evidence" value="ECO:0007669"/>
    <property type="project" value="InterPro"/>
</dbReference>
<dbReference type="InterPro" id="IPR007219">
    <property type="entry name" value="XnlR_reg_dom"/>
</dbReference>
<dbReference type="PROSITE" id="PS50048">
    <property type="entry name" value="ZN2_CY6_FUNGAL_2"/>
    <property type="match status" value="1"/>
</dbReference>
<dbReference type="PANTHER" id="PTHR31845">
    <property type="entry name" value="FINGER DOMAIN PROTEIN, PUTATIVE-RELATED"/>
    <property type="match status" value="1"/>
</dbReference>
<dbReference type="SMART" id="SM00906">
    <property type="entry name" value="Fungal_trans"/>
    <property type="match status" value="1"/>
</dbReference>
<organism evidence="9 10">
    <name type="scientific">Trichosporon asahii var. asahii (strain ATCC 90039 / CBS 2479 / JCM 2466 / KCTC 7840 / NBRC 103889/ NCYC 2677 / UAMH 7654)</name>
    <name type="common">Yeast</name>
    <dbReference type="NCBI Taxonomy" id="1186058"/>
    <lineage>
        <taxon>Eukaryota</taxon>
        <taxon>Fungi</taxon>
        <taxon>Dikarya</taxon>
        <taxon>Basidiomycota</taxon>
        <taxon>Agaricomycotina</taxon>
        <taxon>Tremellomycetes</taxon>
        <taxon>Trichosporonales</taxon>
        <taxon>Trichosporonaceae</taxon>
        <taxon>Trichosporon</taxon>
    </lineage>
</organism>
<dbReference type="OrthoDB" id="3163292at2759"/>
<accession>J5SVB4</accession>
<sequence>MNGVTGGIPKPPAKVSCLACRAAKRKCLTPDAFTVCKRCIDNNLQCEYKKHRRGRRKKDASGVPIDTDISGRLVGSIGSRPTPRVSSGTTRQFHDHDSTRHSSHSPYGRDLDHELEPYRHSPSVTTTTVTPIPMTEEQAMSTQHGIQFSHVVPVQGEHTAYNMPPPNLTATPPLHANISQEFCPDPVMSGLISESDAFEMFEFYFGHVNVTVAVLDPVLHTATFCREKSPLLFTAVLTVTAKILKPKAYSSCLLIANKLVGQAVEYGVSTIEVVQALIILQHWKKADDGSSWRKLGYAIRMAQELRLNHRAPRPLPANEKQARQVLNRERCWLNLVVADYHLAMHHSLPRMLNNDDLEDPYEWQVDHPHLPVPGDHLFAPWITFSRLCRLYADMLASMSGSHANLRSLHWLEMEWKRWRKRWLERDCDFLPQQIAMIKMCSALLHFHICEYRLLFCARYQAKNDGDTVDTTQPNSLSYAFAQCSDTALGVLEVFENDFVRHGYLPFCFNLAWVATAIASVWLVKNISSMDQVDRVRIIRVLKQAEESTASASLSSDDMAAYTHRLLKHLLGTIKPEWHLQASQPGSALNISPPGVNLQLGSSPGHMWTMPSTTQMIQDNLWNPSNPSTNPFEDYHTQLQQTNSNDSLAQASIHAGGHGNEMTNFPTDMLFPAADDDIWKLLFPL</sequence>
<feature type="compositionally biased region" description="Basic and acidic residues" evidence="7">
    <location>
        <begin position="107"/>
        <end position="119"/>
    </location>
</feature>
<evidence type="ECO:0000256" key="7">
    <source>
        <dbReference type="SAM" id="MobiDB-lite"/>
    </source>
</evidence>
<name>J5SVB4_TRIAS</name>
<keyword evidence="2" id="KW-0479">Metal-binding</keyword>
<feature type="domain" description="Zn(2)-C6 fungal-type" evidence="8">
    <location>
        <begin position="16"/>
        <end position="48"/>
    </location>
</feature>
<comment type="caution">
    <text evidence="9">The sequence shown here is derived from an EMBL/GenBank/DDBJ whole genome shotgun (WGS) entry which is preliminary data.</text>
</comment>
<dbReference type="HOGENOM" id="CLU_374686_0_0_1"/>
<evidence type="ECO:0000256" key="2">
    <source>
        <dbReference type="ARBA" id="ARBA00022723"/>
    </source>
</evidence>